<name>A0A0Q3T2H2_SETIT</name>
<dbReference type="AlphaFoldDB" id="A0A0Q3T2H2"/>
<proteinExistence type="predicted"/>
<sequence>ALPEGLIWSMGWPDLSI</sequence>
<dbReference type="InParanoid" id="A0A0Q3T2H2"/>
<dbReference type="Proteomes" id="UP000004995">
    <property type="component" value="Unassembled WGS sequence"/>
</dbReference>
<keyword evidence="2" id="KW-1185">Reference proteome</keyword>
<dbReference type="eggNOG" id="ENOG502QUYN">
    <property type="taxonomic scope" value="Eukaryota"/>
</dbReference>
<evidence type="ECO:0000313" key="2">
    <source>
        <dbReference type="Proteomes" id="UP000004995"/>
    </source>
</evidence>
<reference evidence="1" key="2">
    <citation type="submission" date="2018-08" db="UniProtKB">
        <authorList>
            <consortium name="EnsemblPlants"/>
        </authorList>
    </citation>
    <scope>IDENTIFICATION</scope>
    <source>
        <strain evidence="1">Yugu1</strain>
    </source>
</reference>
<evidence type="ECO:0000313" key="1">
    <source>
        <dbReference type="EnsemblPlants" id="KQL04802"/>
    </source>
</evidence>
<organism evidence="1 2">
    <name type="scientific">Setaria italica</name>
    <name type="common">Foxtail millet</name>
    <name type="synonym">Panicum italicum</name>
    <dbReference type="NCBI Taxonomy" id="4555"/>
    <lineage>
        <taxon>Eukaryota</taxon>
        <taxon>Viridiplantae</taxon>
        <taxon>Streptophyta</taxon>
        <taxon>Embryophyta</taxon>
        <taxon>Tracheophyta</taxon>
        <taxon>Spermatophyta</taxon>
        <taxon>Magnoliopsida</taxon>
        <taxon>Liliopsida</taxon>
        <taxon>Poales</taxon>
        <taxon>Poaceae</taxon>
        <taxon>PACMAD clade</taxon>
        <taxon>Panicoideae</taxon>
        <taxon>Panicodae</taxon>
        <taxon>Paniceae</taxon>
        <taxon>Cenchrinae</taxon>
        <taxon>Setaria</taxon>
    </lineage>
</organism>
<dbReference type="EnsemblPlants" id="KQL04802">
    <property type="protein sequence ID" value="KQL04802"/>
    <property type="gene ID" value="SETIT_002728mg"/>
</dbReference>
<dbReference type="EMBL" id="AGNK02002920">
    <property type="status" value="NOT_ANNOTATED_CDS"/>
    <property type="molecule type" value="Genomic_DNA"/>
</dbReference>
<protein>
    <submittedName>
        <fullName evidence="1">Uncharacterized protein</fullName>
    </submittedName>
</protein>
<accession>A0A0Q3T2H2</accession>
<reference evidence="2" key="1">
    <citation type="journal article" date="2012" name="Nat. Biotechnol.">
        <title>Reference genome sequence of the model plant Setaria.</title>
        <authorList>
            <person name="Bennetzen J.L."/>
            <person name="Schmutz J."/>
            <person name="Wang H."/>
            <person name="Percifield R."/>
            <person name="Hawkins J."/>
            <person name="Pontaroli A.C."/>
            <person name="Estep M."/>
            <person name="Feng L."/>
            <person name="Vaughn J.N."/>
            <person name="Grimwood J."/>
            <person name="Jenkins J."/>
            <person name="Barry K."/>
            <person name="Lindquist E."/>
            <person name="Hellsten U."/>
            <person name="Deshpande S."/>
            <person name="Wang X."/>
            <person name="Wu X."/>
            <person name="Mitros T."/>
            <person name="Triplett J."/>
            <person name="Yang X."/>
            <person name="Ye C.Y."/>
            <person name="Mauro-Herrera M."/>
            <person name="Wang L."/>
            <person name="Li P."/>
            <person name="Sharma M."/>
            <person name="Sharma R."/>
            <person name="Ronald P.C."/>
            <person name="Panaud O."/>
            <person name="Kellogg E.A."/>
            <person name="Brutnell T.P."/>
            <person name="Doust A.N."/>
            <person name="Tuskan G.A."/>
            <person name="Rokhsar D."/>
            <person name="Devos K.M."/>
        </authorList>
    </citation>
    <scope>NUCLEOTIDE SEQUENCE [LARGE SCALE GENOMIC DNA]</scope>
    <source>
        <strain evidence="2">cv. Yugu1</strain>
    </source>
</reference>
<dbReference type="Gramene" id="KQL04802">
    <property type="protein sequence ID" value="KQL04802"/>
    <property type="gene ID" value="SETIT_002728mg"/>
</dbReference>